<reference evidence="2" key="1">
    <citation type="submission" date="2015-06" db="EMBL/GenBank/DDBJ databases">
        <title>Complete genome sequence and metabolic analysis of phthalate degradation pathway in Gordonia sp. QH-11.</title>
        <authorList>
            <person name="Jin D."/>
            <person name="Kong X."/>
            <person name="Bai Z."/>
        </authorList>
    </citation>
    <scope>NUCLEOTIDE SEQUENCE [LARGE SCALE GENOMIC DNA]</scope>
    <source>
        <strain evidence="2">QH-11</strain>
    </source>
</reference>
<accession>A0A0N9N7W9</accession>
<evidence type="ECO:0000313" key="2">
    <source>
        <dbReference type="Proteomes" id="UP000063789"/>
    </source>
</evidence>
<dbReference type="InterPro" id="IPR023840">
    <property type="entry name" value="T7SS_Rv3446c"/>
</dbReference>
<evidence type="ECO:0008006" key="3">
    <source>
        <dbReference type="Google" id="ProtNLM"/>
    </source>
</evidence>
<reference evidence="1 2" key="2">
    <citation type="journal article" date="2017" name="Int. J. Syst. Evol. Microbiol.">
        <title>Gordonia phthalatica sp. nov., a di-n-butyl phthalate-degrading bacterium isolated from activated sludge.</title>
        <authorList>
            <person name="Jin D."/>
            <person name="Kong X."/>
            <person name="Jia M."/>
            <person name="Yu X."/>
            <person name="Wang X."/>
            <person name="Zhuang X."/>
            <person name="Deng Y."/>
            <person name="Bai Z."/>
        </authorList>
    </citation>
    <scope>NUCLEOTIDE SEQUENCE [LARGE SCALE GENOMIC DNA]</scope>
    <source>
        <strain evidence="1 2">QH-11</strain>
    </source>
</reference>
<organism evidence="1 2">
    <name type="scientific">Gordonia phthalatica</name>
    <dbReference type="NCBI Taxonomy" id="1136941"/>
    <lineage>
        <taxon>Bacteria</taxon>
        <taxon>Bacillati</taxon>
        <taxon>Actinomycetota</taxon>
        <taxon>Actinomycetes</taxon>
        <taxon>Mycobacteriales</taxon>
        <taxon>Gordoniaceae</taxon>
        <taxon>Gordonia</taxon>
    </lineage>
</organism>
<dbReference type="RefSeq" id="WP_062392129.1">
    <property type="nucleotide sequence ID" value="NZ_CP011853.1"/>
</dbReference>
<dbReference type="OrthoDB" id="4412823at2"/>
<proteinExistence type="predicted"/>
<keyword evidence="2" id="KW-1185">Reference proteome</keyword>
<dbReference type="STRING" id="1136941.ACH46_06090"/>
<evidence type="ECO:0000313" key="1">
    <source>
        <dbReference type="EMBL" id="ALG84155.1"/>
    </source>
</evidence>
<dbReference type="KEGG" id="goq:ACH46_06090"/>
<dbReference type="NCBIfam" id="TIGR03931">
    <property type="entry name" value="T7SS_Rv3446c"/>
    <property type="match status" value="1"/>
</dbReference>
<dbReference type="EMBL" id="CP011853">
    <property type="protein sequence ID" value="ALG84155.1"/>
    <property type="molecule type" value="Genomic_DNA"/>
</dbReference>
<dbReference type="AlphaFoldDB" id="A0A0N9N7W9"/>
<dbReference type="Proteomes" id="UP000063789">
    <property type="component" value="Chromosome"/>
</dbReference>
<gene>
    <name evidence="1" type="ORF">ACH46_06090</name>
</gene>
<dbReference type="PATRIC" id="fig|1136941.3.peg.1246"/>
<protein>
    <recommendedName>
        <fullName evidence="3">Type VII secretion-associated protein</fullName>
    </recommendedName>
</protein>
<sequence length="394" mass="40836">MTAPLLDLGYGRVDCGDQVLDVTPMLEEIDSASRRGVARRTFGALVRRCAGAGTVTVPTVWGPVRTGSMMAELHGAGFVGAPVPRAVAIAASHADAAAARVVVVETGLLPATGGHWSAHLVERRGDRWDLGRGEVTLPTEIPTDPGWARLLEYAAAVFVDGPDRESVGRAVDVLSASFGVRGVVVDRTVLVAFGGRTRAATGADLLAGLAAPPAAKPRRSTRVPAAVAGALLLATSGAAAWTHWPRETSPAQQTAQVGQAELTVPGAWLRTDQGSEVRGGDRAVFAAPDDGRRLIVVVSALRSGSTPTSVAESLRNRIAQRGDDVVAEFSENLDYAGRRVIGYRENPASGAPVAWYVTVDGGTQVSIGCQEGTGEESVEAACRGAVGSVRVTVL</sequence>
<name>A0A0N9N7W9_9ACTN</name>